<feature type="domain" description="Beta-lactamase-related" evidence="1">
    <location>
        <begin position="51"/>
        <end position="321"/>
    </location>
</feature>
<dbReference type="EMBL" id="CP051205">
    <property type="protein sequence ID" value="QJB33084.1"/>
    <property type="molecule type" value="Genomic_DNA"/>
</dbReference>
<dbReference type="AlphaFoldDB" id="A0AAE6ZJW8"/>
<dbReference type="PANTHER" id="PTHR43283">
    <property type="entry name" value="BETA-LACTAMASE-RELATED"/>
    <property type="match status" value="1"/>
</dbReference>
<dbReference type="PANTHER" id="PTHR43283:SF3">
    <property type="entry name" value="BETA-LACTAMASE FAMILY PROTEIN (AFU_ORTHOLOGUE AFUA_5G07500)"/>
    <property type="match status" value="1"/>
</dbReference>
<dbReference type="InterPro" id="IPR050789">
    <property type="entry name" value="Diverse_Enzym_Activities"/>
</dbReference>
<evidence type="ECO:0000313" key="3">
    <source>
        <dbReference type="Proteomes" id="UP000502421"/>
    </source>
</evidence>
<proteinExistence type="predicted"/>
<dbReference type="InterPro" id="IPR012338">
    <property type="entry name" value="Beta-lactam/transpept-like"/>
</dbReference>
<evidence type="ECO:0000313" key="2">
    <source>
        <dbReference type="EMBL" id="QJB33084.1"/>
    </source>
</evidence>
<dbReference type="InterPro" id="IPR001466">
    <property type="entry name" value="Beta-lactam-related"/>
</dbReference>
<name>A0AAE6ZJW8_9BACT</name>
<organism evidence="2 3">
    <name type="scientific">Chitinophaga oryzae</name>
    <dbReference type="NCBI Taxonomy" id="2725414"/>
    <lineage>
        <taxon>Bacteria</taxon>
        <taxon>Pseudomonadati</taxon>
        <taxon>Bacteroidota</taxon>
        <taxon>Chitinophagia</taxon>
        <taxon>Chitinophagales</taxon>
        <taxon>Chitinophagaceae</taxon>
        <taxon>Chitinophaga</taxon>
    </lineage>
</organism>
<dbReference type="RefSeq" id="WP_168805903.1">
    <property type="nucleotide sequence ID" value="NZ_CP051205.1"/>
</dbReference>
<dbReference type="Gene3D" id="3.40.710.10">
    <property type="entry name" value="DD-peptidase/beta-lactamase superfamily"/>
    <property type="match status" value="1"/>
</dbReference>
<protein>
    <submittedName>
        <fullName evidence="2">Beta-lactamase family protein</fullName>
    </submittedName>
</protein>
<dbReference type="KEGG" id="coy:HF329_17880"/>
<dbReference type="Pfam" id="PF00144">
    <property type="entry name" value="Beta-lactamase"/>
    <property type="match status" value="1"/>
</dbReference>
<reference evidence="3" key="1">
    <citation type="submission" date="2020-04" db="EMBL/GenBank/DDBJ databases">
        <authorList>
            <person name="Kittiwongwattana C."/>
        </authorList>
    </citation>
    <scope>NUCLEOTIDE SEQUENCE [LARGE SCALE GENOMIC DNA]</scope>
    <source>
        <strain evidence="3">1310</strain>
    </source>
</reference>
<gene>
    <name evidence="2" type="ORF">HF329_17880</name>
</gene>
<accession>A0AAE6ZJW8</accession>
<evidence type="ECO:0000259" key="1">
    <source>
        <dbReference type="Pfam" id="PF00144"/>
    </source>
</evidence>
<sequence length="349" mass="37275">MRAYPLLVLLFVITAACKKETTGMQHASGYDAIDKILDDSVPVRFNGKCYAVIHVNGQEVYNRSYGGYDGNTRQLVASCSKWLSGAVLMSLVDEGKLKLSDTVGKFLPVFTANGKGNITIAQLFSHTSGFPGNSSQGYESNPLLTLEAAVDAIGRNVPLMSPPGKVFYYGGVSMQIAGRICEIVSGKSWKEVSAAKLFIPCGMTSTDYGLTANPIIAGGARSTPNDYMKFLDMLVNKGVTANGTRVLSEAAVTVMEQGQITGVTVGYTPYPLAWLDTPDFYGIGNWRDVTGAGGAIVESSSPGAFGSHPWINYPKKTTGIIFTFIAQEGYLTTAPTCLKVRNAVRSIVP</sequence>
<dbReference type="Proteomes" id="UP000502421">
    <property type="component" value="Chromosome"/>
</dbReference>
<dbReference type="PROSITE" id="PS51257">
    <property type="entry name" value="PROKAR_LIPOPROTEIN"/>
    <property type="match status" value="1"/>
</dbReference>
<dbReference type="SUPFAM" id="SSF56601">
    <property type="entry name" value="beta-lactamase/transpeptidase-like"/>
    <property type="match status" value="1"/>
</dbReference>